<keyword evidence="6" id="KW-0548">Nucleotidyltransferase</keyword>
<evidence type="ECO:0000256" key="10">
    <source>
        <dbReference type="ARBA" id="ARBA00049494"/>
    </source>
</evidence>
<evidence type="ECO:0000256" key="7">
    <source>
        <dbReference type="ARBA" id="ARBA00022741"/>
    </source>
</evidence>
<dbReference type="GO" id="GO:0009231">
    <property type="term" value="P:riboflavin biosynthetic process"/>
    <property type="evidence" value="ECO:0007669"/>
    <property type="project" value="InterPro"/>
</dbReference>
<comment type="catalytic activity">
    <reaction evidence="10">
        <text>FMN + ATP + H(+) = FAD + diphosphate</text>
        <dbReference type="Rhea" id="RHEA:17237"/>
        <dbReference type="ChEBI" id="CHEBI:15378"/>
        <dbReference type="ChEBI" id="CHEBI:30616"/>
        <dbReference type="ChEBI" id="CHEBI:33019"/>
        <dbReference type="ChEBI" id="CHEBI:57692"/>
        <dbReference type="ChEBI" id="CHEBI:58210"/>
        <dbReference type="EC" id="2.7.7.2"/>
    </reaction>
</comment>
<keyword evidence="7" id="KW-0547">Nucleotide-binding</keyword>
<comment type="caution">
    <text evidence="12">The sequence shown here is derived from an EMBL/GenBank/DDBJ whole genome shotgun (WGS) entry which is preliminary data.</text>
</comment>
<accession>A0A544STL7</accession>
<dbReference type="SUPFAM" id="SSF52374">
    <property type="entry name" value="Nucleotidylyl transferase"/>
    <property type="match status" value="1"/>
</dbReference>
<evidence type="ECO:0000256" key="9">
    <source>
        <dbReference type="ARBA" id="ARBA00022840"/>
    </source>
</evidence>
<evidence type="ECO:0000256" key="1">
    <source>
        <dbReference type="ARBA" id="ARBA00004726"/>
    </source>
</evidence>
<evidence type="ECO:0000256" key="2">
    <source>
        <dbReference type="ARBA" id="ARBA00012393"/>
    </source>
</evidence>
<organism evidence="12 13">
    <name type="scientific">Psychrobacillus soli</name>
    <dbReference type="NCBI Taxonomy" id="1543965"/>
    <lineage>
        <taxon>Bacteria</taxon>
        <taxon>Bacillati</taxon>
        <taxon>Bacillota</taxon>
        <taxon>Bacilli</taxon>
        <taxon>Bacillales</taxon>
        <taxon>Bacillaceae</taxon>
        <taxon>Psychrobacillus</taxon>
    </lineage>
</organism>
<evidence type="ECO:0000256" key="4">
    <source>
        <dbReference type="ARBA" id="ARBA00022643"/>
    </source>
</evidence>
<gene>
    <name evidence="12" type="ORF">FG383_16600</name>
</gene>
<dbReference type="GO" id="GO:0003919">
    <property type="term" value="F:FMN adenylyltransferase activity"/>
    <property type="evidence" value="ECO:0007669"/>
    <property type="project" value="UniProtKB-EC"/>
</dbReference>
<dbReference type="EMBL" id="VDGG01000044">
    <property type="protein sequence ID" value="TQR08564.1"/>
    <property type="molecule type" value="Genomic_DNA"/>
</dbReference>
<evidence type="ECO:0000313" key="13">
    <source>
        <dbReference type="Proteomes" id="UP000318937"/>
    </source>
</evidence>
<proteinExistence type="predicted"/>
<sequence length="113" mass="12812">MIKTAGDVAKEKSTSLSVMSFFPHPKTILSKGNTELYYLMPISKKASILESLGVDSLYVVKFDKDFLSLFPEQFISSYCMNVIHAVAGFDFTYGHRSVIDIPKVRMSLYRKMN</sequence>
<dbReference type="InterPro" id="IPR014729">
    <property type="entry name" value="Rossmann-like_a/b/a_fold"/>
</dbReference>
<protein>
    <recommendedName>
        <fullName evidence="2">FAD synthase</fullName>
        <ecNumber evidence="2">2.7.7.2</ecNumber>
    </recommendedName>
</protein>
<name>A0A544STL7_9BACI</name>
<dbReference type="UniPathway" id="UPA00277">
    <property type="reaction ID" value="UER00407"/>
</dbReference>
<dbReference type="EC" id="2.7.7.2" evidence="2"/>
<dbReference type="Gene3D" id="3.40.50.620">
    <property type="entry name" value="HUPs"/>
    <property type="match status" value="1"/>
</dbReference>
<dbReference type="Pfam" id="PF06574">
    <property type="entry name" value="FAD_syn"/>
    <property type="match status" value="1"/>
</dbReference>
<keyword evidence="4" id="KW-0288">FMN</keyword>
<keyword evidence="13" id="KW-1185">Reference proteome</keyword>
<evidence type="ECO:0000256" key="8">
    <source>
        <dbReference type="ARBA" id="ARBA00022827"/>
    </source>
</evidence>
<keyword evidence="9" id="KW-0067">ATP-binding</keyword>
<evidence type="ECO:0000256" key="3">
    <source>
        <dbReference type="ARBA" id="ARBA00022630"/>
    </source>
</evidence>
<feature type="domain" description="FAD synthetase" evidence="11">
    <location>
        <begin position="2"/>
        <end position="98"/>
    </location>
</feature>
<dbReference type="OrthoDB" id="9803667at2"/>
<dbReference type="GO" id="GO:0006747">
    <property type="term" value="P:FAD biosynthetic process"/>
    <property type="evidence" value="ECO:0007669"/>
    <property type="project" value="UniProtKB-UniPathway"/>
</dbReference>
<comment type="pathway">
    <text evidence="1">Cofactor biosynthesis; FAD biosynthesis; FAD from FMN: step 1/1.</text>
</comment>
<dbReference type="AlphaFoldDB" id="A0A544STL7"/>
<dbReference type="InterPro" id="IPR015864">
    <property type="entry name" value="FAD_synthase"/>
</dbReference>
<evidence type="ECO:0000259" key="11">
    <source>
        <dbReference type="Pfam" id="PF06574"/>
    </source>
</evidence>
<reference evidence="12 13" key="1">
    <citation type="submission" date="2019-05" db="EMBL/GenBank/DDBJ databases">
        <title>Psychrobacillus vulpis sp. nov., a new species isolated from feces of a red fox that inhabits in The Tablas de Daimiel Natural Park, Albacete, Spain.</title>
        <authorList>
            <person name="Rodriguez M."/>
            <person name="Reina J.C."/>
            <person name="Bejar V."/>
            <person name="Llamas I."/>
        </authorList>
    </citation>
    <scope>NUCLEOTIDE SEQUENCE [LARGE SCALE GENOMIC DNA]</scope>
    <source>
        <strain evidence="12 13">NHI-2</strain>
    </source>
</reference>
<keyword evidence="8" id="KW-0274">FAD</keyword>
<evidence type="ECO:0000256" key="6">
    <source>
        <dbReference type="ARBA" id="ARBA00022695"/>
    </source>
</evidence>
<dbReference type="RefSeq" id="WP_142608514.1">
    <property type="nucleotide sequence ID" value="NZ_VDGG01000044.1"/>
</dbReference>
<keyword evidence="3" id="KW-0285">Flavoprotein</keyword>
<keyword evidence="5" id="KW-0808">Transferase</keyword>
<evidence type="ECO:0000313" key="12">
    <source>
        <dbReference type="EMBL" id="TQR08564.1"/>
    </source>
</evidence>
<evidence type="ECO:0000256" key="5">
    <source>
        <dbReference type="ARBA" id="ARBA00022679"/>
    </source>
</evidence>
<dbReference type="Proteomes" id="UP000318937">
    <property type="component" value="Unassembled WGS sequence"/>
</dbReference>
<dbReference type="GO" id="GO:0005524">
    <property type="term" value="F:ATP binding"/>
    <property type="evidence" value="ECO:0007669"/>
    <property type="project" value="UniProtKB-KW"/>
</dbReference>